<reference evidence="1 2" key="1">
    <citation type="journal article" date="2016" name="PLoS Pathog.">
        <title>Biosynthesis of antibiotic leucinostatins in bio-control fungus Purpureocillium lilacinum and their inhibition on phytophthora revealed by genome mining.</title>
        <authorList>
            <person name="Wang G."/>
            <person name="Liu Z."/>
            <person name="Lin R."/>
            <person name="Li E."/>
            <person name="Mao Z."/>
            <person name="Ling J."/>
            <person name="Yang Y."/>
            <person name="Yin W.B."/>
            <person name="Xie B."/>
        </authorList>
    </citation>
    <scope>NUCLEOTIDE SEQUENCE [LARGE SCALE GENOMIC DNA]</scope>
    <source>
        <strain evidence="1">170</strain>
    </source>
</reference>
<comment type="caution">
    <text evidence="1">The sequence shown here is derived from an EMBL/GenBank/DDBJ whole genome shotgun (WGS) entry which is preliminary data.</text>
</comment>
<organism evidence="1 2">
    <name type="scientific">Pochonia chlamydosporia 170</name>
    <dbReference type="NCBI Taxonomy" id="1380566"/>
    <lineage>
        <taxon>Eukaryota</taxon>
        <taxon>Fungi</taxon>
        <taxon>Dikarya</taxon>
        <taxon>Ascomycota</taxon>
        <taxon>Pezizomycotina</taxon>
        <taxon>Sordariomycetes</taxon>
        <taxon>Hypocreomycetidae</taxon>
        <taxon>Hypocreales</taxon>
        <taxon>Clavicipitaceae</taxon>
        <taxon>Pochonia</taxon>
    </lineage>
</organism>
<dbReference type="KEGG" id="pchm:VFPPC_16458"/>
<dbReference type="RefSeq" id="XP_018140908.2">
    <property type="nucleotide sequence ID" value="XM_018294211.2"/>
</dbReference>
<dbReference type="GeneID" id="28858205"/>
<dbReference type="EMBL" id="LSBJ02000006">
    <property type="protein sequence ID" value="OAQ63328.2"/>
    <property type="molecule type" value="Genomic_DNA"/>
</dbReference>
<accession>A0A179FD97</accession>
<sequence>MTLLHSSCMNVVIRYGVYVGHRAFCPAAKCFHMHSELSNCRPLYILGTSQFSFLFELHSICRIRRFLIRHDPLDDQLGSTVTELNDHTTQITIRYSGID</sequence>
<proteinExistence type="predicted"/>
<keyword evidence="2" id="KW-1185">Reference proteome</keyword>
<evidence type="ECO:0000313" key="1">
    <source>
        <dbReference type="EMBL" id="OAQ63328.2"/>
    </source>
</evidence>
<gene>
    <name evidence="1" type="ORF">VFPPC_16458</name>
</gene>
<dbReference type="AlphaFoldDB" id="A0A179FD97"/>
<name>A0A179FD97_METCM</name>
<dbReference type="Proteomes" id="UP000078397">
    <property type="component" value="Unassembled WGS sequence"/>
</dbReference>
<protein>
    <submittedName>
        <fullName evidence="1">Uncharacterized protein</fullName>
    </submittedName>
</protein>
<evidence type="ECO:0000313" key="2">
    <source>
        <dbReference type="Proteomes" id="UP000078397"/>
    </source>
</evidence>